<reference evidence="10" key="1">
    <citation type="submission" date="2013-12" db="EMBL/GenBank/DDBJ databases">
        <title>The Genome Sequence of Aphanomyces invadans NJM9701.</title>
        <authorList>
            <consortium name="The Broad Institute Genomics Platform"/>
            <person name="Russ C."/>
            <person name="Tyler B."/>
            <person name="van West P."/>
            <person name="Dieguez-Uribeondo J."/>
            <person name="Young S.K."/>
            <person name="Zeng Q."/>
            <person name="Gargeya S."/>
            <person name="Fitzgerald M."/>
            <person name="Abouelleil A."/>
            <person name="Alvarado L."/>
            <person name="Chapman S.B."/>
            <person name="Gainer-Dewar J."/>
            <person name="Goldberg J."/>
            <person name="Griggs A."/>
            <person name="Gujja S."/>
            <person name="Hansen M."/>
            <person name="Howarth C."/>
            <person name="Imamovic A."/>
            <person name="Ireland A."/>
            <person name="Larimer J."/>
            <person name="McCowan C."/>
            <person name="Murphy C."/>
            <person name="Pearson M."/>
            <person name="Poon T.W."/>
            <person name="Priest M."/>
            <person name="Roberts A."/>
            <person name="Saif S."/>
            <person name="Shea T."/>
            <person name="Sykes S."/>
            <person name="Wortman J."/>
            <person name="Nusbaum C."/>
            <person name="Birren B."/>
        </authorList>
    </citation>
    <scope>NUCLEOTIDE SEQUENCE [LARGE SCALE GENOMIC DNA]</scope>
    <source>
        <strain evidence="10">NJM9701</strain>
    </source>
</reference>
<evidence type="ECO:0000256" key="7">
    <source>
        <dbReference type="ARBA" id="ARBA00023136"/>
    </source>
</evidence>
<dbReference type="GO" id="GO:0016020">
    <property type="term" value="C:membrane"/>
    <property type="evidence" value="ECO:0007669"/>
    <property type="project" value="UniProtKB-SubCell"/>
</dbReference>
<accession>A0A024TVS9</accession>
<dbReference type="Gene3D" id="3.50.30.30">
    <property type="match status" value="1"/>
</dbReference>
<dbReference type="GO" id="GO:0016567">
    <property type="term" value="P:protein ubiquitination"/>
    <property type="evidence" value="ECO:0007669"/>
    <property type="project" value="TreeGrafter"/>
</dbReference>
<comment type="subcellular location">
    <subcellularLocation>
        <location evidence="1">Membrane</location>
    </subcellularLocation>
</comment>
<dbReference type="SMART" id="SM00184">
    <property type="entry name" value="RING"/>
    <property type="match status" value="1"/>
</dbReference>
<evidence type="ECO:0000256" key="6">
    <source>
        <dbReference type="ARBA" id="ARBA00022989"/>
    </source>
</evidence>
<dbReference type="AlphaFoldDB" id="A0A024TVS9"/>
<dbReference type="EMBL" id="KI913970">
    <property type="protein sequence ID" value="ETV98099.1"/>
    <property type="molecule type" value="Genomic_DNA"/>
</dbReference>
<evidence type="ECO:0000259" key="9">
    <source>
        <dbReference type="PROSITE" id="PS50089"/>
    </source>
</evidence>
<dbReference type="InterPro" id="IPR003137">
    <property type="entry name" value="PA_domain"/>
</dbReference>
<keyword evidence="6" id="KW-1133">Transmembrane helix</keyword>
<evidence type="ECO:0000256" key="4">
    <source>
        <dbReference type="ARBA" id="ARBA00022771"/>
    </source>
</evidence>
<evidence type="ECO:0000256" key="5">
    <source>
        <dbReference type="ARBA" id="ARBA00022833"/>
    </source>
</evidence>
<dbReference type="Gene3D" id="3.30.40.10">
    <property type="entry name" value="Zinc/RING finger domain, C3HC4 (zinc finger)"/>
    <property type="match status" value="1"/>
</dbReference>
<dbReference type="SUPFAM" id="SSF57850">
    <property type="entry name" value="RING/U-box"/>
    <property type="match status" value="1"/>
</dbReference>
<dbReference type="PROSITE" id="PS50089">
    <property type="entry name" value="ZF_RING_2"/>
    <property type="match status" value="1"/>
</dbReference>
<feature type="domain" description="RING-type" evidence="9">
    <location>
        <begin position="245"/>
        <end position="286"/>
    </location>
</feature>
<dbReference type="GO" id="GO:0061630">
    <property type="term" value="F:ubiquitin protein ligase activity"/>
    <property type="evidence" value="ECO:0007669"/>
    <property type="project" value="TreeGrafter"/>
</dbReference>
<gene>
    <name evidence="10" type="ORF">H310_08844</name>
</gene>
<dbReference type="STRING" id="157072.A0A024TVS9"/>
<dbReference type="RefSeq" id="XP_008872974.1">
    <property type="nucleotide sequence ID" value="XM_008874752.1"/>
</dbReference>
<dbReference type="InterPro" id="IPR013083">
    <property type="entry name" value="Znf_RING/FYVE/PHD"/>
</dbReference>
<dbReference type="GeneID" id="20085894"/>
<dbReference type="Pfam" id="PF13639">
    <property type="entry name" value="zf-RING_2"/>
    <property type="match status" value="1"/>
</dbReference>
<dbReference type="OrthoDB" id="1630758at2759"/>
<dbReference type="eggNOG" id="KOG0800">
    <property type="taxonomic scope" value="Eukaryota"/>
</dbReference>
<dbReference type="VEuPathDB" id="FungiDB:H310_08844"/>
<dbReference type="InterPro" id="IPR001841">
    <property type="entry name" value="Znf_RING"/>
</dbReference>
<organism evidence="10">
    <name type="scientific">Aphanomyces invadans</name>
    <dbReference type="NCBI Taxonomy" id="157072"/>
    <lineage>
        <taxon>Eukaryota</taxon>
        <taxon>Sar</taxon>
        <taxon>Stramenopiles</taxon>
        <taxon>Oomycota</taxon>
        <taxon>Saprolegniomycetes</taxon>
        <taxon>Saprolegniales</taxon>
        <taxon>Verrucalvaceae</taxon>
        <taxon>Aphanomyces</taxon>
    </lineage>
</organism>
<proteinExistence type="predicted"/>
<evidence type="ECO:0000313" key="10">
    <source>
        <dbReference type="EMBL" id="ETV98099.1"/>
    </source>
</evidence>
<keyword evidence="7" id="KW-0472">Membrane</keyword>
<evidence type="ECO:0000256" key="1">
    <source>
        <dbReference type="ARBA" id="ARBA00004370"/>
    </source>
</evidence>
<name>A0A024TVS9_9STRA</name>
<dbReference type="PANTHER" id="PTHR15710">
    <property type="entry name" value="E3 UBIQUITIN-PROTEIN LIGASE PRAJA"/>
    <property type="match status" value="1"/>
</dbReference>
<evidence type="ECO:0000256" key="8">
    <source>
        <dbReference type="PROSITE-ProRule" id="PRU00175"/>
    </source>
</evidence>
<dbReference type="GO" id="GO:0008270">
    <property type="term" value="F:zinc ion binding"/>
    <property type="evidence" value="ECO:0007669"/>
    <property type="project" value="UniProtKB-KW"/>
</dbReference>
<dbReference type="SUPFAM" id="SSF52025">
    <property type="entry name" value="PA domain"/>
    <property type="match status" value="1"/>
</dbReference>
<keyword evidence="5" id="KW-0862">Zinc</keyword>
<dbReference type="InterPro" id="IPR046450">
    <property type="entry name" value="PA_dom_sf"/>
</dbReference>
<evidence type="ECO:0000256" key="2">
    <source>
        <dbReference type="ARBA" id="ARBA00022692"/>
    </source>
</evidence>
<keyword evidence="2" id="KW-0812">Transmembrane</keyword>
<evidence type="ECO:0000256" key="3">
    <source>
        <dbReference type="ARBA" id="ARBA00022723"/>
    </source>
</evidence>
<keyword evidence="4 8" id="KW-0863">Zinc-finger</keyword>
<sequence length="315" mass="33944">MATASYDDMLYARRIQRAQELFCADCQATVPVLSHDDRRCSACGADLQPRPATQSLPSDTTNGISSLMNRLLEVWGIDPTSTSTQPASEEAVAKLNTFAAGQATTVEVALVASGIKGEVIVVPANFGPCESIESSPVVISSPFHGNGPLANASTMQGKIVLFERGVCTFASKIQRAQDAGAKAVVVVQTTDVWPYVMTDSTGEGISLTIPAFIISKKQGQGLVQYLHDHPDTTMSIDARKDARECVICQVDVQVGVQVVQMPCQHIFHANCIKQWLDIRNSCPICRVEIASKHPSATANSTTQARGNFLWSDWMS</sequence>
<protein>
    <recommendedName>
        <fullName evidence="9">RING-type domain-containing protein</fullName>
    </recommendedName>
</protein>
<dbReference type="GO" id="GO:0005737">
    <property type="term" value="C:cytoplasm"/>
    <property type="evidence" value="ECO:0007669"/>
    <property type="project" value="TreeGrafter"/>
</dbReference>
<dbReference type="Pfam" id="PF02225">
    <property type="entry name" value="PA"/>
    <property type="match status" value="1"/>
</dbReference>
<keyword evidence="3" id="KW-0479">Metal-binding</keyword>
<dbReference type="PANTHER" id="PTHR15710:SF194">
    <property type="entry name" value="RING_U-BOX SUPERFAMILY PROTEIN"/>
    <property type="match status" value="1"/>
</dbReference>
<dbReference type="CDD" id="cd04818">
    <property type="entry name" value="PA_subtilisin_1"/>
    <property type="match status" value="1"/>
</dbReference>